<name>A0A365H5W4_9ACTN</name>
<dbReference type="AlphaFoldDB" id="A0A365H5W4"/>
<sequence length="179" mass="17898">MVTRVELRLGSRVFDRDDFVIWCVPGPEGGDVPEDADLAGGPGGPVRARSASGPGAELLVGDDLAERAAALGAGLVCADPGRARALGVRADGVVADAGTDPSAARVTELVATGLPVCVAAGPAGKAGSAALASLAVYAWLGARVFRVGAPDVRPARQVLDMVASIRGTRPPAVSRRGLA</sequence>
<evidence type="ECO:0000256" key="1">
    <source>
        <dbReference type="SAM" id="MobiDB-lite"/>
    </source>
</evidence>
<dbReference type="RefSeq" id="WP_111868338.1">
    <property type="nucleotide sequence ID" value="NZ_QLYX01000006.1"/>
</dbReference>
<accession>A0A365H5W4</accession>
<dbReference type="Proteomes" id="UP000251891">
    <property type="component" value="Unassembled WGS sequence"/>
</dbReference>
<keyword evidence="3" id="KW-1185">Reference proteome</keyword>
<gene>
    <name evidence="2" type="ORF">DPM19_16145</name>
</gene>
<dbReference type="EMBL" id="QLYX01000006">
    <property type="protein sequence ID" value="RAY14481.1"/>
    <property type="molecule type" value="Genomic_DNA"/>
</dbReference>
<comment type="caution">
    <text evidence="2">The sequence shown here is derived from an EMBL/GenBank/DDBJ whole genome shotgun (WGS) entry which is preliminary data.</text>
</comment>
<dbReference type="OrthoDB" id="3436698at2"/>
<proteinExistence type="predicted"/>
<reference evidence="2 3" key="1">
    <citation type="submission" date="2018-06" db="EMBL/GenBank/DDBJ databases">
        <title>Actinomadura craniellae sp. nov. isolated from marine sponge Craniella sp.</title>
        <authorList>
            <person name="Li L."/>
            <person name="Xu Q.H."/>
            <person name="Lin H.W."/>
            <person name="Lu Y.H."/>
        </authorList>
    </citation>
    <scope>NUCLEOTIDE SEQUENCE [LARGE SCALE GENOMIC DNA]</scope>
    <source>
        <strain evidence="2 3">LHW63021</strain>
    </source>
</reference>
<protein>
    <submittedName>
        <fullName evidence="2">Uncharacterized protein</fullName>
    </submittedName>
</protein>
<feature type="region of interest" description="Disordered" evidence="1">
    <location>
        <begin position="31"/>
        <end position="53"/>
    </location>
</feature>
<evidence type="ECO:0000313" key="3">
    <source>
        <dbReference type="Proteomes" id="UP000251891"/>
    </source>
</evidence>
<evidence type="ECO:0000313" key="2">
    <source>
        <dbReference type="EMBL" id="RAY14481.1"/>
    </source>
</evidence>
<organism evidence="2 3">
    <name type="scientific">Actinomadura craniellae</name>
    <dbReference type="NCBI Taxonomy" id="2231787"/>
    <lineage>
        <taxon>Bacteria</taxon>
        <taxon>Bacillati</taxon>
        <taxon>Actinomycetota</taxon>
        <taxon>Actinomycetes</taxon>
        <taxon>Streptosporangiales</taxon>
        <taxon>Thermomonosporaceae</taxon>
        <taxon>Actinomadura</taxon>
    </lineage>
</organism>